<evidence type="ECO:0000256" key="2">
    <source>
        <dbReference type="SAM" id="Phobius"/>
    </source>
</evidence>
<reference evidence="4" key="1">
    <citation type="journal article" date="2023" name="Mol. Biol. Evol.">
        <title>Third-Generation Sequencing Reveals the Adaptive Role of the Epigenome in Three Deep-Sea Polychaetes.</title>
        <authorList>
            <person name="Perez M."/>
            <person name="Aroh O."/>
            <person name="Sun Y."/>
            <person name="Lan Y."/>
            <person name="Juniper S.K."/>
            <person name="Young C.R."/>
            <person name="Angers B."/>
            <person name="Qian P.Y."/>
        </authorList>
    </citation>
    <scope>NUCLEOTIDE SEQUENCE</scope>
    <source>
        <strain evidence="4">R07B-5</strain>
    </source>
</reference>
<comment type="caution">
    <text evidence="4">The sequence shown here is derived from an EMBL/GenBank/DDBJ whole genome shotgun (WGS) entry which is preliminary data.</text>
</comment>
<sequence>MVLMTQKETRGQWLLQHVCQELNLVESDYFGLRYVDSEKQRENVLVNGDVTVSGDVLVSEDVLVSGDVLVSQDVLVSGDVLESRLSRELTLPKVRPLSDVNPLVLCFRVKFYPTDPMKLKEEITRYFLFLQLRRDLHHGRLLCGPADANLLAAYIVQCPTRGDHITETGPTRGDHITETGPSRGDHITETGPTRGDHITETGPTRGDHITETGPTRGDHITETGPQEGTTLLRQILQEGTTLLRQVLQEGTTLLRQILQEGTTLLRQILQEGTTLLRQILQEGTTLLRQVLQEGTTLLRQVLQEGTTLLRQILQEGTTLLRQILQEGTTLLRQVLQEGTTLLRQILQEGTTLLRQVLQEGTTLLRQVLQEGTTLLRQILQEGTTLLRQILQEGTTLLRQVLQEGTTLLRQVLQEGTTLLRQILQEGTTLLRQVLQEGTTLLRQILHEGTTLLRQILHEGTTLLRQILQEGTTLLRQILQEGTTLLRQDHLPGYVSQFKMLPKQTPKQEEKIAELHQTLTSQVPAEAEENFLKKACTLDTYGVDPHPVKDQKGNQMYLGVTHLGIVTFQGNKRTHLFKWPSITKIAFEGKMFIVHVTMSDGQESSLFLKRKKHACGFKCPTYQACKHLWKCAVEQQYFFTLGSSSEAPKVTSGGGFFSRGSKFRFSGRCQSEVYTDSAKINRNQPTFTRSCSNPNFSRSMLSGSATLPANYKEKALQDGPGKGPPKTTIDDTIPEESSVEVGETPYQPTESPSSETLPPIPLDFTDQTPVDLDAQIEELQHELEKCKTGDSNHTTPPPGDVDVTDSCESTTQMTEAPRVVMPDGDAGAASSNVDADESMPDATVSQQRALSVCRVLTIMFFVMFTVMVSVVLLVLESELDMPVLKDIRQMPELQHFKHQHYAPLKATLARRVGGWFK</sequence>
<dbReference type="InterPro" id="IPR019748">
    <property type="entry name" value="FERM_central"/>
</dbReference>
<feature type="domain" description="FERM" evidence="3">
    <location>
        <begin position="1"/>
        <end position="642"/>
    </location>
</feature>
<proteinExistence type="predicted"/>
<gene>
    <name evidence="4" type="ORF">NP493_313g00021</name>
</gene>
<dbReference type="SUPFAM" id="SSF47031">
    <property type="entry name" value="Second domain of FERM"/>
    <property type="match status" value="1"/>
</dbReference>
<dbReference type="SUPFAM" id="SSF54236">
    <property type="entry name" value="Ubiquitin-like"/>
    <property type="match status" value="1"/>
</dbReference>
<dbReference type="InterPro" id="IPR029071">
    <property type="entry name" value="Ubiquitin-like_domsf"/>
</dbReference>
<dbReference type="Gene3D" id="1.20.80.60">
    <property type="match status" value="1"/>
</dbReference>
<dbReference type="Pfam" id="PF00373">
    <property type="entry name" value="FERM_M"/>
    <property type="match status" value="1"/>
</dbReference>
<keyword evidence="2" id="KW-1133">Transmembrane helix</keyword>
<accession>A0AAD9L5S4</accession>
<dbReference type="Gene3D" id="1.20.80.10">
    <property type="match status" value="1"/>
</dbReference>
<organism evidence="4 5">
    <name type="scientific">Ridgeia piscesae</name>
    <name type="common">Tubeworm</name>
    <dbReference type="NCBI Taxonomy" id="27915"/>
    <lineage>
        <taxon>Eukaryota</taxon>
        <taxon>Metazoa</taxon>
        <taxon>Spiralia</taxon>
        <taxon>Lophotrochozoa</taxon>
        <taxon>Annelida</taxon>
        <taxon>Polychaeta</taxon>
        <taxon>Sedentaria</taxon>
        <taxon>Canalipalpata</taxon>
        <taxon>Sabellida</taxon>
        <taxon>Siboglinidae</taxon>
        <taxon>Ridgeia</taxon>
    </lineage>
</organism>
<dbReference type="InterPro" id="IPR011993">
    <property type="entry name" value="PH-like_dom_sf"/>
</dbReference>
<evidence type="ECO:0000259" key="3">
    <source>
        <dbReference type="PROSITE" id="PS50057"/>
    </source>
</evidence>
<feature type="compositionally biased region" description="Basic and acidic residues" evidence="1">
    <location>
        <begin position="165"/>
        <end position="221"/>
    </location>
</feature>
<name>A0AAD9L5S4_RIDPI</name>
<keyword evidence="2" id="KW-0812">Transmembrane</keyword>
<dbReference type="InterPro" id="IPR018980">
    <property type="entry name" value="FERM_PH-like_C"/>
</dbReference>
<dbReference type="PANTHER" id="PTHR23280:SF32">
    <property type="entry name" value="FI22325P1"/>
    <property type="match status" value="1"/>
</dbReference>
<dbReference type="CDD" id="cd13192">
    <property type="entry name" value="FERM_C_FRMD3_FRMD5"/>
    <property type="match status" value="1"/>
</dbReference>
<feature type="region of interest" description="Disordered" evidence="1">
    <location>
        <begin position="819"/>
        <end position="838"/>
    </location>
</feature>
<dbReference type="GO" id="GO:0031032">
    <property type="term" value="P:actomyosin structure organization"/>
    <property type="evidence" value="ECO:0007669"/>
    <property type="project" value="TreeGrafter"/>
</dbReference>
<dbReference type="SUPFAM" id="SSF50729">
    <property type="entry name" value="PH domain-like"/>
    <property type="match status" value="1"/>
</dbReference>
<dbReference type="InterPro" id="IPR000299">
    <property type="entry name" value="FERM_domain"/>
</dbReference>
<dbReference type="PANTHER" id="PTHR23280">
    <property type="entry name" value="4.1 G PROTEIN"/>
    <property type="match status" value="1"/>
</dbReference>
<dbReference type="Gene3D" id="2.30.29.30">
    <property type="entry name" value="Pleckstrin-homology domain (PH domain)/Phosphotyrosine-binding domain (PTB)"/>
    <property type="match status" value="1"/>
</dbReference>
<dbReference type="FunFam" id="2.30.29.30:FF:000002">
    <property type="entry name" value="Band 4.1-like protein 5 isoform 1"/>
    <property type="match status" value="1"/>
</dbReference>
<dbReference type="PROSITE" id="PS50057">
    <property type="entry name" value="FERM_3"/>
    <property type="match status" value="1"/>
</dbReference>
<dbReference type="EMBL" id="JAODUO010000312">
    <property type="protein sequence ID" value="KAK2183396.1"/>
    <property type="molecule type" value="Genomic_DNA"/>
</dbReference>
<dbReference type="Pfam" id="PF08736">
    <property type="entry name" value="FA"/>
    <property type="match status" value="1"/>
</dbReference>
<dbReference type="InterPro" id="IPR018979">
    <property type="entry name" value="FERM_N"/>
</dbReference>
<dbReference type="InterPro" id="IPR014847">
    <property type="entry name" value="FA"/>
</dbReference>
<dbReference type="SMART" id="SM01196">
    <property type="entry name" value="FERM_C"/>
    <property type="match status" value="1"/>
</dbReference>
<dbReference type="Gene3D" id="3.10.20.90">
    <property type="entry name" value="Phosphatidylinositol 3-kinase Catalytic Subunit, Chain A, domain 1"/>
    <property type="match status" value="1"/>
</dbReference>
<keyword evidence="5" id="KW-1185">Reference proteome</keyword>
<evidence type="ECO:0000313" key="5">
    <source>
        <dbReference type="Proteomes" id="UP001209878"/>
    </source>
</evidence>
<dbReference type="Pfam" id="PF09380">
    <property type="entry name" value="FERM_C"/>
    <property type="match status" value="1"/>
</dbReference>
<feature type="compositionally biased region" description="Low complexity" evidence="1">
    <location>
        <begin position="747"/>
        <end position="756"/>
    </location>
</feature>
<dbReference type="InterPro" id="IPR014352">
    <property type="entry name" value="FERM/acyl-CoA-bd_prot_sf"/>
</dbReference>
<feature type="region of interest" description="Disordered" evidence="1">
    <location>
        <begin position="785"/>
        <end position="805"/>
    </location>
</feature>
<dbReference type="GO" id="GO:0005856">
    <property type="term" value="C:cytoskeleton"/>
    <property type="evidence" value="ECO:0007669"/>
    <property type="project" value="TreeGrafter"/>
</dbReference>
<evidence type="ECO:0000313" key="4">
    <source>
        <dbReference type="EMBL" id="KAK2183396.1"/>
    </source>
</evidence>
<dbReference type="Pfam" id="PF09379">
    <property type="entry name" value="FERM_N"/>
    <property type="match status" value="1"/>
</dbReference>
<dbReference type="InterPro" id="IPR035963">
    <property type="entry name" value="FERM_2"/>
</dbReference>
<dbReference type="AlphaFoldDB" id="A0AAD9L5S4"/>
<dbReference type="SMART" id="SM01195">
    <property type="entry name" value="FA"/>
    <property type="match status" value="1"/>
</dbReference>
<dbReference type="InterPro" id="IPR019749">
    <property type="entry name" value="Band_41_domain"/>
</dbReference>
<dbReference type="CDD" id="cd14473">
    <property type="entry name" value="FERM_B-lobe"/>
    <property type="match status" value="2"/>
</dbReference>
<dbReference type="SMART" id="SM00295">
    <property type="entry name" value="B41"/>
    <property type="match status" value="1"/>
</dbReference>
<evidence type="ECO:0000256" key="1">
    <source>
        <dbReference type="SAM" id="MobiDB-lite"/>
    </source>
</evidence>
<protein>
    <recommendedName>
        <fullName evidence="3">FERM domain-containing protein</fullName>
    </recommendedName>
</protein>
<dbReference type="Proteomes" id="UP001209878">
    <property type="component" value="Unassembled WGS sequence"/>
</dbReference>
<feature type="region of interest" description="Disordered" evidence="1">
    <location>
        <begin position="165"/>
        <end position="225"/>
    </location>
</feature>
<feature type="region of interest" description="Disordered" evidence="1">
    <location>
        <begin position="712"/>
        <end position="758"/>
    </location>
</feature>
<feature type="transmembrane region" description="Helical" evidence="2">
    <location>
        <begin position="854"/>
        <end position="874"/>
    </location>
</feature>
<keyword evidence="2" id="KW-0472">Membrane</keyword>